<feature type="chain" id="PRO_5020525849" evidence="2">
    <location>
        <begin position="26"/>
        <end position="178"/>
    </location>
</feature>
<feature type="signal peptide" evidence="2">
    <location>
        <begin position="1"/>
        <end position="25"/>
    </location>
</feature>
<dbReference type="RefSeq" id="WP_132209485.1">
    <property type="nucleotide sequence ID" value="NZ_SLWN01000004.1"/>
</dbReference>
<protein>
    <submittedName>
        <fullName evidence="4">Cu/Zn superoxide dismutase</fullName>
    </submittedName>
</protein>
<evidence type="ECO:0000313" key="5">
    <source>
        <dbReference type="Proteomes" id="UP000294508"/>
    </source>
</evidence>
<organism evidence="4 5">
    <name type="scientific">Kribbella steppae</name>
    <dbReference type="NCBI Taxonomy" id="2512223"/>
    <lineage>
        <taxon>Bacteria</taxon>
        <taxon>Bacillati</taxon>
        <taxon>Actinomycetota</taxon>
        <taxon>Actinomycetes</taxon>
        <taxon>Propionibacteriales</taxon>
        <taxon>Kribbellaceae</taxon>
        <taxon>Kribbella</taxon>
    </lineage>
</organism>
<gene>
    <name evidence="4" type="ORF">EV652_104329</name>
</gene>
<evidence type="ECO:0000256" key="2">
    <source>
        <dbReference type="SAM" id="SignalP"/>
    </source>
</evidence>
<evidence type="ECO:0000256" key="1">
    <source>
        <dbReference type="ARBA" id="ARBA00010457"/>
    </source>
</evidence>
<dbReference type="InterPro" id="IPR036423">
    <property type="entry name" value="SOD-like_Cu/Zn_dom_sf"/>
</dbReference>
<evidence type="ECO:0000313" key="4">
    <source>
        <dbReference type="EMBL" id="TCO32723.1"/>
    </source>
</evidence>
<feature type="domain" description="Superoxide dismutase copper/zinc binding" evidence="3">
    <location>
        <begin position="73"/>
        <end position="173"/>
    </location>
</feature>
<dbReference type="AlphaFoldDB" id="A0A4R2HNF9"/>
<keyword evidence="2" id="KW-0732">Signal</keyword>
<dbReference type="SUPFAM" id="SSF49329">
    <property type="entry name" value="Cu,Zn superoxide dismutase-like"/>
    <property type="match status" value="1"/>
</dbReference>
<sequence length="178" mass="18165">MTAVLRSTLAVLAVTALAIPTAAQAAPLVETGVVTAHDDLRDLAPTTSGPFDKARALAVLVSHGDSTLAILQVRGIDTSKAGRSFGAHLHAGPCVAGDGAAAGPHYNTDTIAGTVPPRVNPSTEIWFDFTVSPSGAGNAMTVVPFTPLPGNRSVVIHEKPTDHHGAAGQRLACLPLAW</sequence>
<dbReference type="EMBL" id="SLWN01000004">
    <property type="protein sequence ID" value="TCO32723.1"/>
    <property type="molecule type" value="Genomic_DNA"/>
</dbReference>
<evidence type="ECO:0000259" key="3">
    <source>
        <dbReference type="Pfam" id="PF00080"/>
    </source>
</evidence>
<dbReference type="Proteomes" id="UP000294508">
    <property type="component" value="Unassembled WGS sequence"/>
</dbReference>
<dbReference type="InterPro" id="IPR001424">
    <property type="entry name" value="SOD_Cu_Zn_dom"/>
</dbReference>
<keyword evidence="5" id="KW-1185">Reference proteome</keyword>
<dbReference type="Pfam" id="PF00080">
    <property type="entry name" value="Sod_Cu"/>
    <property type="match status" value="1"/>
</dbReference>
<dbReference type="OrthoDB" id="3297424at2"/>
<reference evidence="4 5" key="1">
    <citation type="journal article" date="2015" name="Stand. Genomic Sci.">
        <title>Genomic Encyclopedia of Bacterial and Archaeal Type Strains, Phase III: the genomes of soil and plant-associated and newly described type strains.</title>
        <authorList>
            <person name="Whitman W.B."/>
            <person name="Woyke T."/>
            <person name="Klenk H.P."/>
            <person name="Zhou Y."/>
            <person name="Lilburn T.G."/>
            <person name="Beck B.J."/>
            <person name="De Vos P."/>
            <person name="Vandamme P."/>
            <person name="Eisen J.A."/>
            <person name="Garrity G."/>
            <person name="Hugenholtz P."/>
            <person name="Kyrpides N.C."/>
        </authorList>
    </citation>
    <scope>NUCLEOTIDE SEQUENCE [LARGE SCALE GENOMIC DNA]</scope>
    <source>
        <strain evidence="4 5">VKM Ac-2572</strain>
    </source>
</reference>
<comment type="caution">
    <text evidence="4">The sequence shown here is derived from an EMBL/GenBank/DDBJ whole genome shotgun (WGS) entry which is preliminary data.</text>
</comment>
<proteinExistence type="inferred from homology"/>
<name>A0A4R2HNF9_9ACTN</name>
<dbReference type="GO" id="GO:0006801">
    <property type="term" value="P:superoxide metabolic process"/>
    <property type="evidence" value="ECO:0007669"/>
    <property type="project" value="InterPro"/>
</dbReference>
<dbReference type="Gene3D" id="2.60.40.200">
    <property type="entry name" value="Superoxide dismutase, copper/zinc binding domain"/>
    <property type="match status" value="1"/>
</dbReference>
<dbReference type="GO" id="GO:0046872">
    <property type="term" value="F:metal ion binding"/>
    <property type="evidence" value="ECO:0007669"/>
    <property type="project" value="InterPro"/>
</dbReference>
<comment type="similarity">
    <text evidence="1">Belongs to the Cu-Zn superoxide dismutase family.</text>
</comment>
<accession>A0A4R2HNF9</accession>